<evidence type="ECO:0000313" key="4">
    <source>
        <dbReference type="EMBL" id="OGZ95303.1"/>
    </source>
</evidence>
<dbReference type="Gene3D" id="6.10.250.3150">
    <property type="match status" value="1"/>
</dbReference>
<evidence type="ECO:0000259" key="3">
    <source>
        <dbReference type="Pfam" id="PF13406"/>
    </source>
</evidence>
<dbReference type="Proteomes" id="UP000178574">
    <property type="component" value="Unassembled WGS sequence"/>
</dbReference>
<sequence length="454" mass="50865">MVQIFMRFRPKPGPVQVFFCACAVALLMFPGNGFAQENGSADKRAELERQIQELEAEAQKIDATVQKIQGEKRSLSNEISSIQSEVKKKEIEIRRLDLAVQKARLEIRKKEAEVGILEARIEKSRKSLGASLFALYTYDHESIISVFFKKVTLSEFFATLAGVKQVQAKIQDDLTGFHEDVATLEEEQTELEEFKKEQSDLKSVQDVERRLLSDKKKEKDNLLKDTQGKEVVFQQLLKSKKRDIATLRTQLFYIERTGITAEEAIRYAELAAKRTGIRTAFLLALLEVETGRQFENGVISVGTNLGTGNWKRDMYDCYISLKQPKTAEAAKNAFLAITAELGLDPDKMPVSRRPSYGCGGAMGPAQFIPTTWLLFKERVAKLTGHNPPSPWNVEDAFTASALYLADSGATSQTPEGEIRAAKAYISGKPTCSTSICRWYANTIISLSRNIDRVL</sequence>
<comment type="caution">
    <text evidence="4">The sequence shown here is derived from an EMBL/GenBank/DDBJ whole genome shotgun (WGS) entry which is preliminary data.</text>
</comment>
<proteinExistence type="predicted"/>
<dbReference type="EMBL" id="MHQD01000037">
    <property type="protein sequence ID" value="OGZ95303.1"/>
    <property type="molecule type" value="Genomic_DNA"/>
</dbReference>
<feature type="chain" id="PRO_5009583378" description="Transglycosylase SLT domain-containing protein" evidence="2">
    <location>
        <begin position="36"/>
        <end position="454"/>
    </location>
</feature>
<dbReference type="InterPro" id="IPR023346">
    <property type="entry name" value="Lysozyme-like_dom_sf"/>
</dbReference>
<evidence type="ECO:0000256" key="1">
    <source>
        <dbReference type="SAM" id="Coils"/>
    </source>
</evidence>
<evidence type="ECO:0000313" key="5">
    <source>
        <dbReference type="Proteomes" id="UP000178574"/>
    </source>
</evidence>
<feature type="signal peptide" evidence="2">
    <location>
        <begin position="1"/>
        <end position="35"/>
    </location>
</feature>
<dbReference type="SUPFAM" id="SSF53955">
    <property type="entry name" value="Lysozyme-like"/>
    <property type="match status" value="1"/>
</dbReference>
<dbReference type="AlphaFoldDB" id="A0A1G2K7X2"/>
<organism evidence="4 5">
    <name type="scientific">Candidatus Sungbacteria bacterium RIFCSPHIGHO2_01_FULL_50_25</name>
    <dbReference type="NCBI Taxonomy" id="1802265"/>
    <lineage>
        <taxon>Bacteria</taxon>
        <taxon>Candidatus Sungiibacteriota</taxon>
    </lineage>
</organism>
<accession>A0A1G2K7X2</accession>
<dbReference type="InterPro" id="IPR031304">
    <property type="entry name" value="SLT_2"/>
</dbReference>
<keyword evidence="1" id="KW-0175">Coiled coil</keyword>
<name>A0A1G2K7X2_9BACT</name>
<reference evidence="4 5" key="1">
    <citation type="journal article" date="2016" name="Nat. Commun.">
        <title>Thousands of microbial genomes shed light on interconnected biogeochemical processes in an aquifer system.</title>
        <authorList>
            <person name="Anantharaman K."/>
            <person name="Brown C.T."/>
            <person name="Hug L.A."/>
            <person name="Sharon I."/>
            <person name="Castelle C.J."/>
            <person name="Probst A.J."/>
            <person name="Thomas B.C."/>
            <person name="Singh A."/>
            <person name="Wilkins M.J."/>
            <person name="Karaoz U."/>
            <person name="Brodie E.L."/>
            <person name="Williams K.H."/>
            <person name="Hubbard S.S."/>
            <person name="Banfield J.F."/>
        </authorList>
    </citation>
    <scope>NUCLEOTIDE SEQUENCE [LARGE SCALE GENOMIC DNA]</scope>
</reference>
<feature type="coiled-coil region" evidence="1">
    <location>
        <begin position="37"/>
        <end position="127"/>
    </location>
</feature>
<evidence type="ECO:0000256" key="2">
    <source>
        <dbReference type="SAM" id="SignalP"/>
    </source>
</evidence>
<dbReference type="Pfam" id="PF13406">
    <property type="entry name" value="SLT_2"/>
    <property type="match status" value="1"/>
</dbReference>
<gene>
    <name evidence="4" type="ORF">A2847_02325</name>
</gene>
<keyword evidence="2" id="KW-0732">Signal</keyword>
<protein>
    <recommendedName>
        <fullName evidence="3">Transglycosylase SLT domain-containing protein</fullName>
    </recommendedName>
</protein>
<feature type="domain" description="Transglycosylase SLT" evidence="3">
    <location>
        <begin position="269"/>
        <end position="414"/>
    </location>
</feature>
<dbReference type="PROSITE" id="PS51257">
    <property type="entry name" value="PROKAR_LIPOPROTEIN"/>
    <property type="match status" value="1"/>
</dbReference>